<dbReference type="InterPro" id="IPR036388">
    <property type="entry name" value="WH-like_DNA-bd_sf"/>
</dbReference>
<dbReference type="Pfam" id="PF03466">
    <property type="entry name" value="LysR_substrate"/>
    <property type="match status" value="1"/>
</dbReference>
<keyword evidence="4" id="KW-0804">Transcription</keyword>
<dbReference type="GO" id="GO:0000976">
    <property type="term" value="F:transcription cis-regulatory region binding"/>
    <property type="evidence" value="ECO:0007669"/>
    <property type="project" value="TreeGrafter"/>
</dbReference>
<reference evidence="6 7" key="1">
    <citation type="submission" date="2018-04" db="EMBL/GenBank/DDBJ databases">
        <title>Brenneria corticis sp.nov.</title>
        <authorList>
            <person name="Li Y."/>
        </authorList>
    </citation>
    <scope>NUCLEOTIDE SEQUENCE [LARGE SCALE GENOMIC DNA]</scope>
    <source>
        <strain evidence="6 7">CFCC 11842</strain>
    </source>
</reference>
<feature type="domain" description="HTH lysR-type" evidence="5">
    <location>
        <begin position="1"/>
        <end position="60"/>
    </location>
</feature>
<evidence type="ECO:0000256" key="2">
    <source>
        <dbReference type="ARBA" id="ARBA00023015"/>
    </source>
</evidence>
<dbReference type="AlphaFoldDB" id="A0A2U1TX59"/>
<dbReference type="RefSeq" id="WP_136167026.1">
    <property type="nucleotide sequence ID" value="NZ_KZ819082.1"/>
</dbReference>
<proteinExistence type="inferred from homology"/>
<evidence type="ECO:0000313" key="7">
    <source>
        <dbReference type="Proteomes" id="UP000296159"/>
    </source>
</evidence>
<keyword evidence="3" id="KW-0238">DNA-binding</keyword>
<comment type="caution">
    <text evidence="6">The sequence shown here is derived from an EMBL/GenBank/DDBJ whole genome shotgun (WGS) entry which is preliminary data.</text>
</comment>
<evidence type="ECO:0000256" key="1">
    <source>
        <dbReference type="ARBA" id="ARBA00009437"/>
    </source>
</evidence>
<dbReference type="InterPro" id="IPR005119">
    <property type="entry name" value="LysR_subst-bd"/>
</dbReference>
<dbReference type="SUPFAM" id="SSF46785">
    <property type="entry name" value="Winged helix' DNA-binding domain"/>
    <property type="match status" value="1"/>
</dbReference>
<dbReference type="PRINTS" id="PR00039">
    <property type="entry name" value="HTHLYSR"/>
</dbReference>
<organism evidence="6 7">
    <name type="scientific">Brenneria corticis</name>
    <dbReference type="NCBI Taxonomy" id="2173106"/>
    <lineage>
        <taxon>Bacteria</taxon>
        <taxon>Pseudomonadati</taxon>
        <taxon>Pseudomonadota</taxon>
        <taxon>Gammaproteobacteria</taxon>
        <taxon>Enterobacterales</taxon>
        <taxon>Pectobacteriaceae</taxon>
        <taxon>Brenneria</taxon>
    </lineage>
</organism>
<dbReference type="Proteomes" id="UP000296159">
    <property type="component" value="Unassembled WGS sequence"/>
</dbReference>
<evidence type="ECO:0000256" key="3">
    <source>
        <dbReference type="ARBA" id="ARBA00023125"/>
    </source>
</evidence>
<dbReference type="PANTHER" id="PTHR30126:SF91">
    <property type="entry name" value="LYSR FAMILY TRANSCRIPTIONAL REGULATOR"/>
    <property type="match status" value="1"/>
</dbReference>
<dbReference type="EMBL" id="QDKH01000015">
    <property type="protein sequence ID" value="PWC13998.1"/>
    <property type="molecule type" value="Genomic_DNA"/>
</dbReference>
<dbReference type="Gene3D" id="3.40.190.290">
    <property type="match status" value="1"/>
</dbReference>
<dbReference type="FunFam" id="1.10.10.10:FF:000001">
    <property type="entry name" value="LysR family transcriptional regulator"/>
    <property type="match status" value="1"/>
</dbReference>
<evidence type="ECO:0000259" key="5">
    <source>
        <dbReference type="PROSITE" id="PS50931"/>
    </source>
</evidence>
<evidence type="ECO:0000313" key="6">
    <source>
        <dbReference type="EMBL" id="PWC13998.1"/>
    </source>
</evidence>
<gene>
    <name evidence="6" type="ORF">DDT56_13870</name>
</gene>
<dbReference type="CDD" id="cd05466">
    <property type="entry name" value="PBP2_LTTR_substrate"/>
    <property type="match status" value="1"/>
</dbReference>
<dbReference type="InterPro" id="IPR036390">
    <property type="entry name" value="WH_DNA-bd_sf"/>
</dbReference>
<comment type="similarity">
    <text evidence="1">Belongs to the LysR transcriptional regulatory family.</text>
</comment>
<dbReference type="InterPro" id="IPR000847">
    <property type="entry name" value="LysR_HTH_N"/>
</dbReference>
<dbReference type="Pfam" id="PF00126">
    <property type="entry name" value="HTH_1"/>
    <property type="match status" value="1"/>
</dbReference>
<name>A0A2U1TX59_9GAMM</name>
<protein>
    <submittedName>
        <fullName evidence="6">LysR family transcriptional regulator</fullName>
    </submittedName>
</protein>
<dbReference type="Gene3D" id="1.10.10.10">
    <property type="entry name" value="Winged helix-like DNA-binding domain superfamily/Winged helix DNA-binding domain"/>
    <property type="match status" value="1"/>
</dbReference>
<dbReference type="GO" id="GO:0003700">
    <property type="term" value="F:DNA-binding transcription factor activity"/>
    <property type="evidence" value="ECO:0007669"/>
    <property type="project" value="InterPro"/>
</dbReference>
<dbReference type="PROSITE" id="PS50931">
    <property type="entry name" value="HTH_LYSR"/>
    <property type="match status" value="1"/>
</dbReference>
<dbReference type="SUPFAM" id="SSF53850">
    <property type="entry name" value="Periplasmic binding protein-like II"/>
    <property type="match status" value="1"/>
</dbReference>
<evidence type="ECO:0000256" key="4">
    <source>
        <dbReference type="ARBA" id="ARBA00023163"/>
    </source>
</evidence>
<keyword evidence="7" id="KW-1185">Reference proteome</keyword>
<keyword evidence="2" id="KW-0805">Transcription regulation</keyword>
<dbReference type="PANTHER" id="PTHR30126">
    <property type="entry name" value="HTH-TYPE TRANSCRIPTIONAL REGULATOR"/>
    <property type="match status" value="1"/>
</dbReference>
<accession>A0A2U1TX59</accession>
<sequence length="299" mass="33055">MRYSPESLLAFVAAVNTGSFSAAARHLHKSQSTVSTAIANLEADLGLTLFDRAKHQPTLTPAGKKILAYVQAILAASDALDELAIRLADKIEPRLTFVLSDTWKTMHYEPVLQRFARRFPDIEFECLIAEDDDVIDLLQSQRAHVGLVRAQPAYPPDIAVSRSQIKTEMAVFVAAAHPLAAEKNVTRSQLATARQLYLNTYKRGDRLQAEGAVWSAPSYLMLLEMAEQGFGWSILPRWLVSQFGHQLLVELPVAGWPQQIEVDIAWSKPHPPGPAGLWMIDNLLAQQDTAAISPTNSRP</sequence>